<dbReference type="AlphaFoldDB" id="A0A9D5R953"/>
<sequence length="317" mass="34900">MEQNLYIASCVSDGGIYQCTLQESGKLSIRSYFFADRPMYMAREGNQMYILLRAPFEGSQESGLEVCSIDSEGSLSSCGQIAPTHGEVACHLSVRNGEVYLVNYLSETAVKMPSCVVQHSGSGPNLLRQEKSHPHFITITKEENVFVADLGTDRVYVYDSDLKLRSSACVPSGHGARHLAFSKDGHLIYCANELGSTVTVFTFIRDVLHPIGTYSCLKKPNPNNTVAAIRLSEDGKYLYVSNRGEDSISCFLVQGETLILQSETSCGGRCPRDFQLFGAYLVCTNELSDNVTVFRCEGSQLEKLDAELHIKTPLCVI</sequence>
<reference evidence="2" key="1">
    <citation type="submission" date="2020-10" db="EMBL/GenBank/DDBJ databases">
        <title>ChiBAC.</title>
        <authorList>
            <person name="Zenner C."/>
            <person name="Hitch T.C.A."/>
            <person name="Clavel T."/>
        </authorList>
    </citation>
    <scope>NUCLEOTIDE SEQUENCE</scope>
    <source>
        <strain evidence="2">DSM 107454</strain>
    </source>
</reference>
<dbReference type="PANTHER" id="PTHR30344">
    <property type="entry name" value="6-PHOSPHOGLUCONOLACTONASE-RELATED"/>
    <property type="match status" value="1"/>
</dbReference>
<dbReference type="InterPro" id="IPR050282">
    <property type="entry name" value="Cycloisomerase_2"/>
</dbReference>
<dbReference type="EMBL" id="JADCKB010000021">
    <property type="protein sequence ID" value="MBE5040705.1"/>
    <property type="molecule type" value="Genomic_DNA"/>
</dbReference>
<dbReference type="PANTHER" id="PTHR30344:SF1">
    <property type="entry name" value="6-PHOSPHOGLUCONOLACTONASE"/>
    <property type="match status" value="1"/>
</dbReference>
<organism evidence="2 3">
    <name type="scientific">Ructibacterium gallinarum</name>
    <dbReference type="NCBI Taxonomy" id="2779355"/>
    <lineage>
        <taxon>Bacteria</taxon>
        <taxon>Bacillati</taxon>
        <taxon>Bacillota</taxon>
        <taxon>Clostridia</taxon>
        <taxon>Eubacteriales</taxon>
        <taxon>Oscillospiraceae</taxon>
        <taxon>Ructibacterium</taxon>
    </lineage>
</organism>
<comment type="similarity">
    <text evidence="1">Belongs to the cycloisomerase 2 family.</text>
</comment>
<gene>
    <name evidence="2" type="ORF">INF28_09565</name>
</gene>
<dbReference type="Pfam" id="PF10282">
    <property type="entry name" value="Lactonase"/>
    <property type="match status" value="1"/>
</dbReference>
<keyword evidence="3" id="KW-1185">Reference proteome</keyword>
<dbReference type="GO" id="GO:0017057">
    <property type="term" value="F:6-phosphogluconolactonase activity"/>
    <property type="evidence" value="ECO:0007669"/>
    <property type="project" value="TreeGrafter"/>
</dbReference>
<dbReference type="InterPro" id="IPR015943">
    <property type="entry name" value="WD40/YVTN_repeat-like_dom_sf"/>
</dbReference>
<name>A0A9D5R953_9FIRM</name>
<dbReference type="RefSeq" id="WP_226393260.1">
    <property type="nucleotide sequence ID" value="NZ_JADCKB010000021.1"/>
</dbReference>
<protein>
    <submittedName>
        <fullName evidence="2">Lactonase family protein</fullName>
    </submittedName>
</protein>
<evidence type="ECO:0000256" key="1">
    <source>
        <dbReference type="ARBA" id="ARBA00005564"/>
    </source>
</evidence>
<dbReference type="InterPro" id="IPR019405">
    <property type="entry name" value="Lactonase_7-beta_prop"/>
</dbReference>
<dbReference type="Proteomes" id="UP000806542">
    <property type="component" value="Unassembled WGS sequence"/>
</dbReference>
<evidence type="ECO:0000313" key="3">
    <source>
        <dbReference type="Proteomes" id="UP000806542"/>
    </source>
</evidence>
<comment type="caution">
    <text evidence="2">The sequence shown here is derived from an EMBL/GenBank/DDBJ whole genome shotgun (WGS) entry which is preliminary data.</text>
</comment>
<accession>A0A9D5R953</accession>
<dbReference type="Gene3D" id="2.130.10.10">
    <property type="entry name" value="YVTN repeat-like/Quinoprotein amine dehydrogenase"/>
    <property type="match status" value="1"/>
</dbReference>
<dbReference type="SUPFAM" id="SSF75011">
    <property type="entry name" value="3-carboxy-cis,cis-mucoante lactonizing enzyme"/>
    <property type="match status" value="1"/>
</dbReference>
<proteinExistence type="inferred from homology"/>
<evidence type="ECO:0000313" key="2">
    <source>
        <dbReference type="EMBL" id="MBE5040705.1"/>
    </source>
</evidence>